<evidence type="ECO:0000256" key="1">
    <source>
        <dbReference type="SAM" id="SignalP"/>
    </source>
</evidence>
<comment type="caution">
    <text evidence="2">The sequence shown here is derived from an EMBL/GenBank/DDBJ whole genome shotgun (WGS) entry which is preliminary data.</text>
</comment>
<organism evidence="2 3">
    <name type="scientific">Jeongeupia chitinilytica</name>
    <dbReference type="NCBI Taxonomy" id="1041641"/>
    <lineage>
        <taxon>Bacteria</taxon>
        <taxon>Pseudomonadati</taxon>
        <taxon>Pseudomonadota</taxon>
        <taxon>Betaproteobacteria</taxon>
        <taxon>Neisseriales</taxon>
        <taxon>Chitinibacteraceae</taxon>
        <taxon>Jeongeupia</taxon>
    </lineage>
</organism>
<dbReference type="EMBL" id="BMYO01000001">
    <property type="protein sequence ID" value="GHD57306.1"/>
    <property type="molecule type" value="Genomic_DNA"/>
</dbReference>
<dbReference type="Proteomes" id="UP000604737">
    <property type="component" value="Unassembled WGS sequence"/>
</dbReference>
<accession>A0ABQ3GXL8</accession>
<name>A0ABQ3GXL8_9NEIS</name>
<proteinExistence type="predicted"/>
<feature type="chain" id="PRO_5045747690" description="DUF3828 domain-containing protein" evidence="1">
    <location>
        <begin position="19"/>
        <end position="132"/>
    </location>
</feature>
<gene>
    <name evidence="2" type="ORF">GCM10007350_05790</name>
</gene>
<feature type="signal peptide" evidence="1">
    <location>
        <begin position="1"/>
        <end position="18"/>
    </location>
</feature>
<evidence type="ECO:0000313" key="3">
    <source>
        <dbReference type="Proteomes" id="UP000604737"/>
    </source>
</evidence>
<keyword evidence="1" id="KW-0732">Signal</keyword>
<keyword evidence="3" id="KW-1185">Reference proteome</keyword>
<protein>
    <recommendedName>
        <fullName evidence="4">DUF3828 domain-containing protein</fullName>
    </recommendedName>
</protein>
<evidence type="ECO:0008006" key="4">
    <source>
        <dbReference type="Google" id="ProtNLM"/>
    </source>
</evidence>
<reference evidence="3" key="1">
    <citation type="journal article" date="2019" name="Int. J. Syst. Evol. Microbiol.">
        <title>The Global Catalogue of Microorganisms (GCM) 10K type strain sequencing project: providing services to taxonomists for standard genome sequencing and annotation.</title>
        <authorList>
            <consortium name="The Broad Institute Genomics Platform"/>
            <consortium name="The Broad Institute Genome Sequencing Center for Infectious Disease"/>
            <person name="Wu L."/>
            <person name="Ma J."/>
        </authorList>
    </citation>
    <scope>NUCLEOTIDE SEQUENCE [LARGE SCALE GENOMIC DNA]</scope>
    <source>
        <strain evidence="3">KCTC 23701</strain>
    </source>
</reference>
<sequence length="132" mass="14579">MRALLCAVVLCLSGAALADASAPAVAAPLPVYTGKPGHAPVEVAFDYLKDRIADEHGLGEYRQLVIDQQGKGGEIPDQVALRVEMRGLLDDAVAVQRYVFAMRFDDVWKIDAVRQDWQCRRSKKGWTQRPCP</sequence>
<dbReference type="RefSeq" id="WP_189458625.1">
    <property type="nucleotide sequence ID" value="NZ_BMYO01000001.1"/>
</dbReference>
<evidence type="ECO:0000313" key="2">
    <source>
        <dbReference type="EMBL" id="GHD57306.1"/>
    </source>
</evidence>